<evidence type="ECO:0000313" key="3">
    <source>
        <dbReference type="Proteomes" id="UP000504638"/>
    </source>
</evidence>
<gene>
    <name evidence="2 4" type="ORF">P152DRAFT_453002</name>
</gene>
<evidence type="ECO:0000313" key="2">
    <source>
        <dbReference type="EMBL" id="KAF1808318.1"/>
    </source>
</evidence>
<evidence type="ECO:0000313" key="4">
    <source>
        <dbReference type="RefSeq" id="XP_033529949.1"/>
    </source>
</evidence>
<sequence length="250" mass="27984">MSEPPRIHDDDAQWDHPAPFQLDGHDPPKLARYTYIVHFFILDDDRLPGNSAHHGLFPFTALDARNGGAQFDWAALRRGTAQRGKSSAERDPQEWHGADTILASKKRLELVLIVPYGTKLQASSDRCPREGTVFQLDERKSFWKFFRKFDSLGPNPMSGCHGPMAMPQNQDHTRDLGSIRSAAPWGMGTLFCCPSPLLEADGAWRYAIIPRLNRTGLDEEQLKTIRDPVGLLVTTARGEGVTDDAAPRLR</sequence>
<dbReference type="Proteomes" id="UP000504638">
    <property type="component" value="Unplaced"/>
</dbReference>
<proteinExistence type="predicted"/>
<evidence type="ECO:0000256" key="1">
    <source>
        <dbReference type="SAM" id="MobiDB-lite"/>
    </source>
</evidence>
<dbReference type="EMBL" id="ML975186">
    <property type="protein sequence ID" value="KAF1808318.1"/>
    <property type="molecule type" value="Genomic_DNA"/>
</dbReference>
<organism evidence="2">
    <name type="scientific">Eremomyces bilateralis CBS 781.70</name>
    <dbReference type="NCBI Taxonomy" id="1392243"/>
    <lineage>
        <taxon>Eukaryota</taxon>
        <taxon>Fungi</taxon>
        <taxon>Dikarya</taxon>
        <taxon>Ascomycota</taxon>
        <taxon>Pezizomycotina</taxon>
        <taxon>Dothideomycetes</taxon>
        <taxon>Dothideomycetes incertae sedis</taxon>
        <taxon>Eremomycetales</taxon>
        <taxon>Eremomycetaceae</taxon>
        <taxon>Eremomyces</taxon>
    </lineage>
</organism>
<reference evidence="2 4" key="1">
    <citation type="submission" date="2020-01" db="EMBL/GenBank/DDBJ databases">
        <authorList>
            <consortium name="DOE Joint Genome Institute"/>
            <person name="Haridas S."/>
            <person name="Albert R."/>
            <person name="Binder M."/>
            <person name="Bloem J."/>
            <person name="Labutti K."/>
            <person name="Salamov A."/>
            <person name="Andreopoulos B."/>
            <person name="Baker S.E."/>
            <person name="Barry K."/>
            <person name="Bills G."/>
            <person name="Bluhm B.H."/>
            <person name="Cannon C."/>
            <person name="Castanera R."/>
            <person name="Culley D.E."/>
            <person name="Daum C."/>
            <person name="Ezra D."/>
            <person name="Gonzalez J.B."/>
            <person name="Henrissat B."/>
            <person name="Kuo A."/>
            <person name="Liang C."/>
            <person name="Lipzen A."/>
            <person name="Lutzoni F."/>
            <person name="Magnuson J."/>
            <person name="Mondo S."/>
            <person name="Nolan M."/>
            <person name="Ohm R."/>
            <person name="Pangilinan J."/>
            <person name="Park H.-J."/>
            <person name="Ramirez L."/>
            <person name="Alfaro M."/>
            <person name="Sun H."/>
            <person name="Tritt A."/>
            <person name="Yoshinaga Y."/>
            <person name="Zwiers L.-H."/>
            <person name="Turgeon B.G."/>
            <person name="Goodwin S.B."/>
            <person name="Spatafora J.W."/>
            <person name="Crous P.W."/>
            <person name="Grigoriev I.V."/>
        </authorList>
    </citation>
    <scope>NUCLEOTIDE SEQUENCE</scope>
    <source>
        <strain evidence="2 4">CBS 781.70</strain>
    </source>
</reference>
<protein>
    <submittedName>
        <fullName evidence="2 4">Uncharacterized protein</fullName>
    </submittedName>
</protein>
<keyword evidence="3" id="KW-1185">Reference proteome</keyword>
<dbReference type="AlphaFoldDB" id="A0A6G1FRF8"/>
<name>A0A6G1FRF8_9PEZI</name>
<reference evidence="4" key="2">
    <citation type="submission" date="2020-04" db="EMBL/GenBank/DDBJ databases">
        <authorList>
            <consortium name="NCBI Genome Project"/>
        </authorList>
    </citation>
    <scope>NUCLEOTIDE SEQUENCE</scope>
    <source>
        <strain evidence="4">CBS 781.70</strain>
    </source>
</reference>
<dbReference type="RefSeq" id="XP_033529949.1">
    <property type="nucleotide sequence ID" value="XM_033678333.1"/>
</dbReference>
<dbReference type="GeneID" id="54418903"/>
<reference evidence="4" key="3">
    <citation type="submission" date="2025-04" db="UniProtKB">
        <authorList>
            <consortium name="RefSeq"/>
        </authorList>
    </citation>
    <scope>IDENTIFICATION</scope>
    <source>
        <strain evidence="4">CBS 781.70</strain>
    </source>
</reference>
<feature type="compositionally biased region" description="Basic and acidic residues" evidence="1">
    <location>
        <begin position="1"/>
        <end position="14"/>
    </location>
</feature>
<feature type="region of interest" description="Disordered" evidence="1">
    <location>
        <begin position="1"/>
        <end position="25"/>
    </location>
</feature>
<accession>A0A6G1FRF8</accession>